<keyword evidence="7" id="KW-1185">Reference proteome</keyword>
<feature type="domain" description="Ig-like" evidence="5">
    <location>
        <begin position="102"/>
        <end position="190"/>
    </location>
</feature>
<keyword evidence="4" id="KW-1133">Transmembrane helix</keyword>
<comment type="caution">
    <text evidence="6">The sequence shown here is derived from an EMBL/GenBank/DDBJ whole genome shotgun (WGS) entry which is preliminary data.</text>
</comment>
<feature type="transmembrane region" description="Helical" evidence="4">
    <location>
        <begin position="380"/>
        <end position="404"/>
    </location>
</feature>
<dbReference type="Pfam" id="PF00047">
    <property type="entry name" value="ig"/>
    <property type="match status" value="1"/>
</dbReference>
<evidence type="ECO:0000256" key="2">
    <source>
        <dbReference type="ARBA" id="ARBA00023157"/>
    </source>
</evidence>
<dbReference type="SMART" id="SM00408">
    <property type="entry name" value="IGc2"/>
    <property type="match status" value="4"/>
</dbReference>
<keyword evidence="6" id="KW-0675">Receptor</keyword>
<gene>
    <name evidence="6" type="ORF">C0J50_4694</name>
</gene>
<dbReference type="InterPro" id="IPR003598">
    <property type="entry name" value="Ig_sub2"/>
</dbReference>
<dbReference type="GO" id="GO:0004888">
    <property type="term" value="F:transmembrane signaling receptor activity"/>
    <property type="evidence" value="ECO:0007669"/>
    <property type="project" value="TreeGrafter"/>
</dbReference>
<dbReference type="PANTHER" id="PTHR11481:SF64">
    <property type="entry name" value="FC RECEPTOR-LIKE PROTEIN 4"/>
    <property type="match status" value="1"/>
</dbReference>
<evidence type="ECO:0000256" key="1">
    <source>
        <dbReference type="ARBA" id="ARBA00022729"/>
    </source>
</evidence>
<organism evidence="6 7">
    <name type="scientific">Silurus asotus</name>
    <name type="common">Amur catfish</name>
    <name type="synonym">Parasilurus asotus</name>
    <dbReference type="NCBI Taxonomy" id="30991"/>
    <lineage>
        <taxon>Eukaryota</taxon>
        <taxon>Metazoa</taxon>
        <taxon>Chordata</taxon>
        <taxon>Craniata</taxon>
        <taxon>Vertebrata</taxon>
        <taxon>Euteleostomi</taxon>
        <taxon>Actinopterygii</taxon>
        <taxon>Neopterygii</taxon>
        <taxon>Teleostei</taxon>
        <taxon>Ostariophysi</taxon>
        <taxon>Siluriformes</taxon>
        <taxon>Siluridae</taxon>
        <taxon>Silurus</taxon>
    </lineage>
</organism>
<dbReference type="AlphaFoldDB" id="A0AAD5ABD4"/>
<evidence type="ECO:0000256" key="4">
    <source>
        <dbReference type="SAM" id="Phobius"/>
    </source>
</evidence>
<feature type="non-terminal residue" evidence="6">
    <location>
        <position position="1"/>
    </location>
</feature>
<protein>
    <submittedName>
        <fullName evidence="6">Fc receptor-like protein 5</fullName>
    </submittedName>
</protein>
<dbReference type="GO" id="GO:0006955">
    <property type="term" value="P:immune response"/>
    <property type="evidence" value="ECO:0007669"/>
    <property type="project" value="TreeGrafter"/>
</dbReference>
<evidence type="ECO:0000313" key="7">
    <source>
        <dbReference type="Proteomes" id="UP001205998"/>
    </source>
</evidence>
<feature type="non-terminal residue" evidence="6">
    <location>
        <position position="410"/>
    </location>
</feature>
<dbReference type="GO" id="GO:0009897">
    <property type="term" value="C:external side of plasma membrane"/>
    <property type="evidence" value="ECO:0007669"/>
    <property type="project" value="TreeGrafter"/>
</dbReference>
<feature type="domain" description="Ig-like" evidence="5">
    <location>
        <begin position="3"/>
        <end position="91"/>
    </location>
</feature>
<keyword evidence="3" id="KW-0393">Immunoglobulin domain</keyword>
<evidence type="ECO:0000313" key="6">
    <source>
        <dbReference type="EMBL" id="KAI5612962.1"/>
    </source>
</evidence>
<sequence length="410" mass="46291">KSKAVVLIKPDTHVFRGERVRFSCDIQDRGDTEWTYSWYKNYNKTLHTEEKKQIFTDSTMQEFGISSIKDSDNGSYACRGHRSDSQTSDVSDDVILTVSEKAHVILRVSPQSWLTEGDSVTLSCEVRNSYSGWTFSWYTAVPYRQIRNSHGDIVYGNSYTLGPATLNHTGVYVCESKRGDSSYYRSSSNQQPIWITGKSPPVSLIIKPNRAQHFTKGSLLLRCEDLSNSTRWIVGRYTQRKAEPDCVWWGLVTESTCKINSLSTSDSGVYWCESESGGISNPVNITVHDGDVIMDSPVQSLNEGHHLILYCLYRNTNSLNQQADLYKDGSVLQNQITGEVIVYNVSESDEGIYHCKHPERGESPKSWVSVRCLSHVQAPFSVLMLISNIVRGSLYLLVTIILLVKCYKAR</sequence>
<name>A0AAD5ABD4_SILAS</name>
<proteinExistence type="predicted"/>
<dbReference type="SMART" id="SM00409">
    <property type="entry name" value="IG"/>
    <property type="match status" value="4"/>
</dbReference>
<dbReference type="FunFam" id="2.60.40.10:FF:001607">
    <property type="entry name" value="Leukocyte immune-type receptor TS32.15 L2.5a"/>
    <property type="match status" value="1"/>
</dbReference>
<dbReference type="PROSITE" id="PS50835">
    <property type="entry name" value="IG_LIKE"/>
    <property type="match status" value="2"/>
</dbReference>
<keyword evidence="4" id="KW-0812">Transmembrane</keyword>
<accession>A0AAD5ABD4</accession>
<dbReference type="InterPro" id="IPR003599">
    <property type="entry name" value="Ig_sub"/>
</dbReference>
<keyword evidence="1" id="KW-0732">Signal</keyword>
<dbReference type="SUPFAM" id="SSF48726">
    <property type="entry name" value="Immunoglobulin"/>
    <property type="match status" value="4"/>
</dbReference>
<dbReference type="PANTHER" id="PTHR11481">
    <property type="entry name" value="IMMUNOGLOBULIN FC RECEPTOR"/>
    <property type="match status" value="1"/>
</dbReference>
<dbReference type="GO" id="GO:0007166">
    <property type="term" value="P:cell surface receptor signaling pathway"/>
    <property type="evidence" value="ECO:0007669"/>
    <property type="project" value="TreeGrafter"/>
</dbReference>
<evidence type="ECO:0000256" key="3">
    <source>
        <dbReference type="ARBA" id="ARBA00023319"/>
    </source>
</evidence>
<evidence type="ECO:0000259" key="5">
    <source>
        <dbReference type="PROSITE" id="PS50835"/>
    </source>
</evidence>
<keyword evidence="4" id="KW-0472">Membrane</keyword>
<dbReference type="InterPro" id="IPR013151">
    <property type="entry name" value="Immunoglobulin_dom"/>
</dbReference>
<dbReference type="Proteomes" id="UP001205998">
    <property type="component" value="Unassembled WGS sequence"/>
</dbReference>
<dbReference type="InterPro" id="IPR050488">
    <property type="entry name" value="Ig_Fc_receptor"/>
</dbReference>
<reference evidence="6" key="1">
    <citation type="submission" date="2018-07" db="EMBL/GenBank/DDBJ databases">
        <title>Comparative genomics of catfishes provides insights into carnivory and benthic adaptation.</title>
        <authorList>
            <person name="Zhang Y."/>
            <person name="Wang D."/>
            <person name="Peng Z."/>
            <person name="Zheng S."/>
            <person name="Shao F."/>
            <person name="Tao W."/>
        </authorList>
    </citation>
    <scope>NUCLEOTIDE SEQUENCE</scope>
    <source>
        <strain evidence="6">Chongqing</strain>
    </source>
</reference>
<dbReference type="EMBL" id="MU563656">
    <property type="protein sequence ID" value="KAI5612962.1"/>
    <property type="molecule type" value="Genomic_DNA"/>
</dbReference>
<dbReference type="InterPro" id="IPR007110">
    <property type="entry name" value="Ig-like_dom"/>
</dbReference>
<dbReference type="Gene3D" id="2.60.40.10">
    <property type="entry name" value="Immunoglobulins"/>
    <property type="match status" value="4"/>
</dbReference>
<dbReference type="InterPro" id="IPR036179">
    <property type="entry name" value="Ig-like_dom_sf"/>
</dbReference>
<dbReference type="Pfam" id="PF13927">
    <property type="entry name" value="Ig_3"/>
    <property type="match status" value="1"/>
</dbReference>
<keyword evidence="2" id="KW-1015">Disulfide bond</keyword>
<dbReference type="InterPro" id="IPR013783">
    <property type="entry name" value="Ig-like_fold"/>
</dbReference>